<name>A0ABX1JVF1_9MICC</name>
<keyword evidence="3" id="KW-1003">Cell membrane</keyword>
<feature type="transmembrane region" description="Helical" evidence="7">
    <location>
        <begin position="66"/>
        <end position="87"/>
    </location>
</feature>
<keyword evidence="9" id="KW-1185">Reference proteome</keyword>
<evidence type="ECO:0000313" key="9">
    <source>
        <dbReference type="Proteomes" id="UP000523795"/>
    </source>
</evidence>
<evidence type="ECO:0000313" key="8">
    <source>
        <dbReference type="EMBL" id="NKX52716.1"/>
    </source>
</evidence>
<feature type="transmembrane region" description="Helical" evidence="7">
    <location>
        <begin position="125"/>
        <end position="144"/>
    </location>
</feature>
<dbReference type="PANTHER" id="PTHR30151">
    <property type="entry name" value="ALKANE SULFONATE ABC TRANSPORTER-RELATED, MEMBRANE SUBUNIT"/>
    <property type="match status" value="1"/>
</dbReference>
<evidence type="ECO:0000256" key="6">
    <source>
        <dbReference type="ARBA" id="ARBA00023136"/>
    </source>
</evidence>
<feature type="non-terminal residue" evidence="8">
    <location>
        <position position="146"/>
    </location>
</feature>
<proteinExistence type="predicted"/>
<evidence type="ECO:0000256" key="4">
    <source>
        <dbReference type="ARBA" id="ARBA00022692"/>
    </source>
</evidence>
<dbReference type="Proteomes" id="UP000523795">
    <property type="component" value="Unassembled WGS sequence"/>
</dbReference>
<comment type="caution">
    <text evidence="8">The sequence shown here is derived from an EMBL/GenBank/DDBJ whole genome shotgun (WGS) entry which is preliminary data.</text>
</comment>
<protein>
    <submittedName>
        <fullName evidence="8">ABC transporter permease</fullName>
    </submittedName>
</protein>
<gene>
    <name evidence="8" type="ORF">HER39_19500</name>
</gene>
<evidence type="ECO:0000256" key="7">
    <source>
        <dbReference type="SAM" id="Phobius"/>
    </source>
</evidence>
<evidence type="ECO:0000256" key="2">
    <source>
        <dbReference type="ARBA" id="ARBA00022448"/>
    </source>
</evidence>
<keyword evidence="4 7" id="KW-0812">Transmembrane</keyword>
<dbReference type="EMBL" id="JAAZSR010000690">
    <property type="protein sequence ID" value="NKX52716.1"/>
    <property type="molecule type" value="Genomic_DNA"/>
</dbReference>
<dbReference type="InterPro" id="IPR035906">
    <property type="entry name" value="MetI-like_sf"/>
</dbReference>
<feature type="transmembrane region" description="Helical" evidence="7">
    <location>
        <begin position="9"/>
        <end position="27"/>
    </location>
</feature>
<accession>A0ABX1JVF1</accession>
<dbReference type="PANTHER" id="PTHR30151:SF25">
    <property type="entry name" value="TAURINE TRANSPORT SYSTEM PERMEASE PROTEIN TAUC"/>
    <property type="match status" value="1"/>
</dbReference>
<feature type="transmembrane region" description="Helical" evidence="7">
    <location>
        <begin position="99"/>
        <end position="119"/>
    </location>
</feature>
<evidence type="ECO:0000256" key="3">
    <source>
        <dbReference type="ARBA" id="ARBA00022475"/>
    </source>
</evidence>
<organism evidence="8 9">
    <name type="scientific">Arthrobacter deserti</name>
    <dbReference type="NCBI Taxonomy" id="1742687"/>
    <lineage>
        <taxon>Bacteria</taxon>
        <taxon>Bacillati</taxon>
        <taxon>Actinomycetota</taxon>
        <taxon>Actinomycetes</taxon>
        <taxon>Micrococcales</taxon>
        <taxon>Micrococcaceae</taxon>
        <taxon>Arthrobacter</taxon>
    </lineage>
</organism>
<evidence type="ECO:0000256" key="5">
    <source>
        <dbReference type="ARBA" id="ARBA00022989"/>
    </source>
</evidence>
<keyword evidence="2" id="KW-0813">Transport</keyword>
<reference evidence="8 9" key="1">
    <citation type="submission" date="2020-04" db="EMBL/GenBank/DDBJ databases">
        <authorList>
            <person name="Liu S."/>
        </authorList>
    </citation>
    <scope>NUCLEOTIDE SEQUENCE [LARGE SCALE GENOMIC DNA]</scope>
    <source>
        <strain evidence="8 9">CGMCC 1.15091</strain>
    </source>
</reference>
<dbReference type="SUPFAM" id="SSF161098">
    <property type="entry name" value="MetI-like"/>
    <property type="match status" value="1"/>
</dbReference>
<keyword evidence="6 7" id="KW-0472">Membrane</keyword>
<keyword evidence="5 7" id="KW-1133">Transmembrane helix</keyword>
<sequence>MKASNVFKAVLYALGLPAILVLLWWAATLGAKDFFVPTPGTLASTFAETWFGERILSDVAPSLGRLIVGVAAAIVLGIVAGLLVGSVKGLRALAGPVLEFFRAVPPPVLVPVLMLLMGISDSMKVVVIISGCIWPVLLNTIEGVRA</sequence>
<evidence type="ECO:0000256" key="1">
    <source>
        <dbReference type="ARBA" id="ARBA00004651"/>
    </source>
</evidence>
<comment type="subcellular location">
    <subcellularLocation>
        <location evidence="1">Cell membrane</location>
        <topology evidence="1">Multi-pass membrane protein</topology>
    </subcellularLocation>
</comment>